<accession>A0A1V6UP68</accession>
<protein>
    <submittedName>
        <fullName evidence="1">Uncharacterized protein</fullName>
    </submittedName>
</protein>
<reference evidence="2" key="1">
    <citation type="journal article" date="2017" name="Nat. Microbiol.">
        <title>Global analysis of biosynthetic gene clusters reveals vast potential of secondary metabolite production in Penicillium species.</title>
        <authorList>
            <person name="Nielsen J.C."/>
            <person name="Grijseels S."/>
            <person name="Prigent S."/>
            <person name="Ji B."/>
            <person name="Dainat J."/>
            <person name="Nielsen K.F."/>
            <person name="Frisvad J.C."/>
            <person name="Workman M."/>
            <person name="Nielsen J."/>
        </authorList>
    </citation>
    <scope>NUCLEOTIDE SEQUENCE [LARGE SCALE GENOMIC DNA]</scope>
    <source>
        <strain evidence="2">IBT 31321</strain>
    </source>
</reference>
<dbReference type="Proteomes" id="UP000191500">
    <property type="component" value="Unassembled WGS sequence"/>
</dbReference>
<name>A0A1V6UP68_9EURO</name>
<proteinExistence type="predicted"/>
<keyword evidence="2" id="KW-1185">Reference proteome</keyword>
<dbReference type="AlphaFoldDB" id="A0A1V6UP68"/>
<evidence type="ECO:0000313" key="2">
    <source>
        <dbReference type="Proteomes" id="UP000191500"/>
    </source>
</evidence>
<dbReference type="STRING" id="36646.A0A1V6UP68"/>
<comment type="caution">
    <text evidence="1">The sequence shown here is derived from an EMBL/GenBank/DDBJ whole genome shotgun (WGS) entry which is preliminary data.</text>
</comment>
<gene>
    <name evidence="1" type="ORF">PENCOP_c006G06358</name>
</gene>
<evidence type="ECO:0000313" key="1">
    <source>
        <dbReference type="EMBL" id="OQE40214.1"/>
    </source>
</evidence>
<dbReference type="EMBL" id="MDDG01000006">
    <property type="protein sequence ID" value="OQE40214.1"/>
    <property type="molecule type" value="Genomic_DNA"/>
</dbReference>
<sequence>MTSNCIPTPILELFSQAKEITEVNVHPWSPPPRLLESISRQGPYRDSQSNLHALAVLAYRSGRPRIIVADEATKRLLSGKYRSDADLPSYDSEWVISIILLSTRRDTKSGALSVFARRAICSSEDHMFNLDDIDFLWYDSDPQPSGFRCVHKAWGPWWAHAEGWRGLTMYDPNQEPFTYRVGDILGREYYADAVINFLSRHLPTELAVQVSNTNSTPIRMPVWKRRPGETHLVIFLLYHATAHELEKTQRTLEESLPAIFPAEMVTKTMSEGEWIYETVPWYTKNPNMTLELIPWDRHRIKTRLDLMDFWDEYRVWDAKLGARSGIMPLVYLRKPLSDLDEAQFNVLTIKSLYPSPVIMRHLVFEELCTDLVYCGCIDPYGGASEDDAHEKGAEEELWHPEQPFFINPPLWLPVITTDHTRIVFSLTNQLTEAGKQSLEGIMLAFDGPDEPGSESEIDYQNEEPRPEYSLIDWKNDTDVIDGKVKDIWKIFQDLYLHPRTSNQFLPGFVCVDRQFEIDQTVIRVVSDEYKSDPGHDLLHHLPFPRLRGIRYMRVPAHLAYSMNTNLMKLPGNQEWSIYRREGWPAPGILRDDLEVGADYVDGEAFP</sequence>
<organism evidence="1 2">
    <name type="scientific">Penicillium coprophilum</name>
    <dbReference type="NCBI Taxonomy" id="36646"/>
    <lineage>
        <taxon>Eukaryota</taxon>
        <taxon>Fungi</taxon>
        <taxon>Dikarya</taxon>
        <taxon>Ascomycota</taxon>
        <taxon>Pezizomycotina</taxon>
        <taxon>Eurotiomycetes</taxon>
        <taxon>Eurotiomycetidae</taxon>
        <taxon>Eurotiales</taxon>
        <taxon>Aspergillaceae</taxon>
        <taxon>Penicillium</taxon>
    </lineage>
</organism>